<dbReference type="PANTHER" id="PTHR43861">
    <property type="entry name" value="TRANS-ACONITATE 2-METHYLTRANSFERASE-RELATED"/>
    <property type="match status" value="1"/>
</dbReference>
<comment type="caution">
    <text evidence="2">The sequence shown here is derived from an EMBL/GenBank/DDBJ whole genome shotgun (WGS) entry which is preliminary data.</text>
</comment>
<dbReference type="PANTHER" id="PTHR43861:SF6">
    <property type="entry name" value="METHYLTRANSFERASE TYPE 11"/>
    <property type="match status" value="1"/>
</dbReference>
<dbReference type="STRING" id="1802516.A3A75_05085"/>
<dbReference type="InterPro" id="IPR029063">
    <property type="entry name" value="SAM-dependent_MTases_sf"/>
</dbReference>
<evidence type="ECO:0000313" key="2">
    <source>
        <dbReference type="EMBL" id="OGM58371.1"/>
    </source>
</evidence>
<dbReference type="Pfam" id="PF08241">
    <property type="entry name" value="Methyltransf_11"/>
    <property type="match status" value="1"/>
</dbReference>
<reference evidence="2 3" key="1">
    <citation type="journal article" date="2016" name="Nat. Commun.">
        <title>Thousands of microbial genomes shed light on interconnected biogeochemical processes in an aquifer system.</title>
        <authorList>
            <person name="Anantharaman K."/>
            <person name="Brown C.T."/>
            <person name="Hug L.A."/>
            <person name="Sharon I."/>
            <person name="Castelle C.J."/>
            <person name="Probst A.J."/>
            <person name="Thomas B.C."/>
            <person name="Singh A."/>
            <person name="Wilkins M.J."/>
            <person name="Karaoz U."/>
            <person name="Brodie E.L."/>
            <person name="Williams K.H."/>
            <person name="Hubbard S.S."/>
            <person name="Banfield J.F."/>
        </authorList>
    </citation>
    <scope>NUCLEOTIDE SEQUENCE [LARGE SCALE GENOMIC DNA]</scope>
</reference>
<name>A0A1F8B2Y7_9BACT</name>
<sequence>MLSKLVFTGERASMRDKGGINLARYVYTLTYAKDKAVLEIGFGSGFGAYYLSQHGVKSVFAIDPDGRAVDFARRNFRAKNLHFQKAKIEDLKISRKFDVAVSFEVIEHLEKPEIMLVKVKKLLKRSGIFLVSTPNRALSSYDGDKPTNPYHVREYFGDEFYKLLRRYIKYASVYGIFLKADKKEKESSIQKSWRWQLASRLTKKRWIRRVMNYLPEGPKRLFTGESELNLSPDDFFISYKNSEKAPYFIALCKK</sequence>
<gene>
    <name evidence="2" type="ORF">A3A75_05085</name>
</gene>
<dbReference type="SUPFAM" id="SSF53335">
    <property type="entry name" value="S-adenosyl-L-methionine-dependent methyltransferases"/>
    <property type="match status" value="1"/>
</dbReference>
<feature type="domain" description="Methyltransferase type 11" evidence="1">
    <location>
        <begin position="38"/>
        <end position="131"/>
    </location>
</feature>
<organism evidence="2 3">
    <name type="scientific">Candidatus Woesebacteria bacterium RIFCSPLOWO2_01_FULL_39_10</name>
    <dbReference type="NCBI Taxonomy" id="1802516"/>
    <lineage>
        <taxon>Bacteria</taxon>
        <taxon>Candidatus Woeseibacteriota</taxon>
    </lineage>
</organism>
<accession>A0A1F8B2Y7</accession>
<evidence type="ECO:0000313" key="3">
    <source>
        <dbReference type="Proteomes" id="UP000179018"/>
    </source>
</evidence>
<evidence type="ECO:0000259" key="1">
    <source>
        <dbReference type="Pfam" id="PF08241"/>
    </source>
</evidence>
<protein>
    <recommendedName>
        <fullName evidence="1">Methyltransferase type 11 domain-containing protein</fullName>
    </recommendedName>
</protein>
<dbReference type="CDD" id="cd02440">
    <property type="entry name" value="AdoMet_MTases"/>
    <property type="match status" value="1"/>
</dbReference>
<dbReference type="AlphaFoldDB" id="A0A1F8B2Y7"/>
<proteinExistence type="predicted"/>
<dbReference type="Proteomes" id="UP000179018">
    <property type="component" value="Unassembled WGS sequence"/>
</dbReference>
<dbReference type="EMBL" id="MGHC01000037">
    <property type="protein sequence ID" value="OGM58371.1"/>
    <property type="molecule type" value="Genomic_DNA"/>
</dbReference>
<dbReference type="Gene3D" id="3.40.50.150">
    <property type="entry name" value="Vaccinia Virus protein VP39"/>
    <property type="match status" value="1"/>
</dbReference>
<dbReference type="GO" id="GO:0008757">
    <property type="term" value="F:S-adenosylmethionine-dependent methyltransferase activity"/>
    <property type="evidence" value="ECO:0007669"/>
    <property type="project" value="InterPro"/>
</dbReference>
<dbReference type="InterPro" id="IPR013216">
    <property type="entry name" value="Methyltransf_11"/>
</dbReference>